<dbReference type="FunFam" id="3.30.470.30:FF:000013">
    <property type="entry name" value="DNA ligase"/>
    <property type="match status" value="1"/>
</dbReference>
<dbReference type="InterPro" id="IPR012309">
    <property type="entry name" value="DNA_ligase_ATP-dep_C"/>
</dbReference>
<dbReference type="SMART" id="SM00292">
    <property type="entry name" value="BRCT"/>
    <property type="match status" value="2"/>
</dbReference>
<evidence type="ECO:0000256" key="14">
    <source>
        <dbReference type="ARBA" id="ARBA00034003"/>
    </source>
</evidence>
<dbReference type="GO" id="GO:0046872">
    <property type="term" value="F:metal ion binding"/>
    <property type="evidence" value="ECO:0007669"/>
    <property type="project" value="UniProtKB-KW"/>
</dbReference>
<keyword evidence="9 16" id="KW-0067">ATP-binding</keyword>
<evidence type="ECO:0000256" key="5">
    <source>
        <dbReference type="ARBA" id="ARBA00022723"/>
    </source>
</evidence>
<evidence type="ECO:0000256" key="11">
    <source>
        <dbReference type="ARBA" id="ARBA00023172"/>
    </source>
</evidence>
<dbReference type="SUPFAM" id="SSF50249">
    <property type="entry name" value="Nucleic acid-binding proteins"/>
    <property type="match status" value="1"/>
</dbReference>
<dbReference type="Pfam" id="PF04675">
    <property type="entry name" value="DNA_ligase_A_N"/>
    <property type="match status" value="1"/>
</dbReference>
<proteinExistence type="inferred from homology"/>
<organism evidence="21 22">
    <name type="scientific">Friedmanniomyces endolithicus</name>
    <dbReference type="NCBI Taxonomy" id="329885"/>
    <lineage>
        <taxon>Eukaryota</taxon>
        <taxon>Fungi</taxon>
        <taxon>Dikarya</taxon>
        <taxon>Ascomycota</taxon>
        <taxon>Pezizomycotina</taxon>
        <taxon>Dothideomycetes</taxon>
        <taxon>Dothideomycetidae</taxon>
        <taxon>Mycosphaerellales</taxon>
        <taxon>Teratosphaeriaceae</taxon>
        <taxon>Friedmanniomyces</taxon>
    </lineage>
</organism>
<evidence type="ECO:0000313" key="22">
    <source>
        <dbReference type="Proteomes" id="UP000310066"/>
    </source>
</evidence>
<dbReference type="CDD" id="cd07903">
    <property type="entry name" value="Adenylation_DNA_ligase_IV"/>
    <property type="match status" value="1"/>
</dbReference>
<evidence type="ECO:0000256" key="17">
    <source>
        <dbReference type="RuleBase" id="RU004196"/>
    </source>
</evidence>
<dbReference type="EMBL" id="NAJP01000051">
    <property type="protein sequence ID" value="TKA37535.1"/>
    <property type="molecule type" value="Genomic_DNA"/>
</dbReference>
<evidence type="ECO:0000256" key="16">
    <source>
        <dbReference type="RuleBase" id="RU000617"/>
    </source>
</evidence>
<feature type="domain" description="BRCT" evidence="20">
    <location>
        <begin position="896"/>
        <end position="982"/>
    </location>
</feature>
<dbReference type="InterPro" id="IPR001357">
    <property type="entry name" value="BRCT_dom"/>
</dbReference>
<dbReference type="PANTHER" id="PTHR45997">
    <property type="entry name" value="DNA LIGASE 4"/>
    <property type="match status" value="1"/>
</dbReference>
<dbReference type="PANTHER" id="PTHR45997:SF1">
    <property type="entry name" value="DNA LIGASE 4"/>
    <property type="match status" value="1"/>
</dbReference>
<dbReference type="GO" id="GO:0003677">
    <property type="term" value="F:DNA binding"/>
    <property type="evidence" value="ECO:0007669"/>
    <property type="project" value="InterPro"/>
</dbReference>
<evidence type="ECO:0000259" key="19">
    <source>
        <dbReference type="PROSITE" id="PS50160"/>
    </source>
</evidence>
<evidence type="ECO:0000256" key="15">
    <source>
        <dbReference type="ARBA" id="ARBA00043870"/>
    </source>
</evidence>
<keyword evidence="5" id="KW-0479">Metal-binding</keyword>
<keyword evidence="11 16" id="KW-0233">DNA recombination</keyword>
<dbReference type="EC" id="6.5.1.1" evidence="16"/>
<comment type="similarity">
    <text evidence="3 17">Belongs to the ATP-dependent DNA ligase family.</text>
</comment>
<feature type="domain" description="BRCT" evidence="20">
    <location>
        <begin position="728"/>
        <end position="811"/>
    </location>
</feature>
<dbReference type="PROSITE" id="PS50160">
    <property type="entry name" value="DNA_LIGASE_A3"/>
    <property type="match status" value="1"/>
</dbReference>
<evidence type="ECO:0000256" key="12">
    <source>
        <dbReference type="ARBA" id="ARBA00023204"/>
    </source>
</evidence>
<evidence type="ECO:0000256" key="6">
    <source>
        <dbReference type="ARBA" id="ARBA00022737"/>
    </source>
</evidence>
<evidence type="ECO:0000256" key="8">
    <source>
        <dbReference type="ARBA" id="ARBA00022763"/>
    </source>
</evidence>
<sequence length="994" mass="114158">MSEHEEDDVEMRDDDAVNEEHMMYGHGTLTEQELDEKYPNRPHNHSKTIPFHELYLTLFNPLNDNKKRPSGPVIARKKQGPHGPRTSPHDIRKGIIERFISRWRKEVGDDIYPALRLIVPEKDRDRAMYGLKEMTLGKILVRVMKIDKNSDDGYNLLHWKLPGVKSSSAMAGDFAGRCFEVISKRPMRTSPGCMTVGEVNELLDRLSVAQKEENQQPIIEEFYKRMNAEELKWLIRMILRQMKVGATEKTIFEIWHPDAENLFNISSSLRRVCWELYNTEVRLEGDDKGIALMQCFQPQLAAFQMRSMEIMVAQMNPTEDDPEFWIEEKLDGERMQLHMIEDETMPGGKRFNFWSRKAKDYTYLYGSGFEDDNAALTRHIKAGFNYGVRNIVLDGEMITWDPTQDAIVGFGTLKTAALSEQKNPFAGGNRPLFRVFDCLLLNDVVLTHYTLRKRREALEASINNVHRRLEIHEYTKASSAAEIEPLLRKVVAESSEGLVLKSPRSQYSLIERNNSWVKVKPEYMTEFGEALDCIVVGGYYGSGKRGGRLSSFMCGLRLDEELFPQNTNPQKTWSFFKVGGGFSAADYAELRHRTEGKWLDWDSKNPPKDWIELGGGWERQYEKPDVWIKPEDSVVIAVKAASAGTTEQFKCGVTLRFPRFKKLRLDKDWKSALSWGEFCTVKERAEEEKKEKQFKIDDERKKRTSTKRKRTVVIQGQEGDVQAPYAGPATKVFEGLSFCVLTECLKPKKSKADLEQLIKANGGNVVASDKDPKTIIIADRKLVKVASVQKRDEKNLIRPCWLFDCIRQSEIDIGRPGLLLPLEPHHLFYTITAENGKYEEHVDEFGDPYARDVTAEELLALFGKMPAMVEDGSDGPQSLEQLNEHGHEFNAMPGWMFQGLTMYCEDVSAEVKRLLHFAGGRLVQSLEDERLTHVVTLAGNSRVREIRKRLASRRRQPRIVTDAWVNDSWVEKTLLDEERKCASRSTQCSELMQR</sequence>
<dbReference type="OrthoDB" id="151490at2759"/>
<dbReference type="InterPro" id="IPR012308">
    <property type="entry name" value="DNA_ligase_ATP-dep_N"/>
</dbReference>
<dbReference type="SUPFAM" id="SSF56091">
    <property type="entry name" value="DNA ligase/mRNA capping enzyme, catalytic domain"/>
    <property type="match status" value="1"/>
</dbReference>
<evidence type="ECO:0000259" key="20">
    <source>
        <dbReference type="PROSITE" id="PS50172"/>
    </source>
</evidence>
<reference evidence="21 22" key="1">
    <citation type="submission" date="2017-03" db="EMBL/GenBank/DDBJ databases">
        <title>Genomes of endolithic fungi from Antarctica.</title>
        <authorList>
            <person name="Coleine C."/>
            <person name="Masonjones S."/>
            <person name="Stajich J.E."/>
        </authorList>
    </citation>
    <scope>NUCLEOTIDE SEQUENCE [LARGE SCALE GENOMIC DNA]</scope>
    <source>
        <strain evidence="21 22">CCFEE 5311</strain>
    </source>
</reference>
<keyword evidence="4 16" id="KW-0436">Ligase</keyword>
<evidence type="ECO:0000256" key="10">
    <source>
        <dbReference type="ARBA" id="ARBA00022842"/>
    </source>
</evidence>
<dbReference type="GO" id="GO:0003910">
    <property type="term" value="F:DNA ligase (ATP) activity"/>
    <property type="evidence" value="ECO:0007669"/>
    <property type="project" value="UniProtKB-EC"/>
</dbReference>
<dbReference type="Gene3D" id="3.40.50.10190">
    <property type="entry name" value="BRCT domain"/>
    <property type="match status" value="2"/>
</dbReference>
<dbReference type="InterPro" id="IPR036420">
    <property type="entry name" value="BRCT_dom_sf"/>
</dbReference>
<comment type="function">
    <text evidence="15">DNA ligase involved in DNA non-homologous end joining (NHEJ); required for double-strand break (DSB) repair.</text>
</comment>
<evidence type="ECO:0000256" key="13">
    <source>
        <dbReference type="ARBA" id="ARBA00023242"/>
    </source>
</evidence>
<dbReference type="Proteomes" id="UP000310066">
    <property type="component" value="Unassembled WGS sequence"/>
</dbReference>
<dbReference type="InterPro" id="IPR012310">
    <property type="entry name" value="DNA_ligase_ATP-dep_cent"/>
</dbReference>
<comment type="cofactor">
    <cofactor evidence="1">
        <name>Mg(2+)</name>
        <dbReference type="ChEBI" id="CHEBI:18420"/>
    </cofactor>
</comment>
<keyword evidence="12 16" id="KW-0234">DNA repair</keyword>
<dbReference type="GO" id="GO:0006310">
    <property type="term" value="P:DNA recombination"/>
    <property type="evidence" value="ECO:0007669"/>
    <property type="project" value="UniProtKB-KW"/>
</dbReference>
<comment type="catalytic activity">
    <reaction evidence="14 16">
        <text>ATP + (deoxyribonucleotide)n-3'-hydroxyl + 5'-phospho-(deoxyribonucleotide)m = (deoxyribonucleotide)n+m + AMP + diphosphate.</text>
        <dbReference type="EC" id="6.5.1.1"/>
    </reaction>
</comment>
<evidence type="ECO:0000313" key="21">
    <source>
        <dbReference type="EMBL" id="TKA37535.1"/>
    </source>
</evidence>
<dbReference type="Gene3D" id="3.30.470.30">
    <property type="entry name" value="DNA ligase/mRNA capping enzyme"/>
    <property type="match status" value="1"/>
</dbReference>
<feature type="region of interest" description="Disordered" evidence="18">
    <location>
        <begin position="66"/>
        <end position="90"/>
    </location>
</feature>
<dbReference type="InterPro" id="IPR044125">
    <property type="entry name" value="Adenylation_DNA_ligase_IV"/>
</dbReference>
<comment type="caution">
    <text evidence="21">The sequence shown here is derived from an EMBL/GenBank/DDBJ whole genome shotgun (WGS) entry which is preliminary data.</text>
</comment>
<dbReference type="InterPro" id="IPR016059">
    <property type="entry name" value="DNA_ligase_ATP-dep_CS"/>
</dbReference>
<dbReference type="Gene3D" id="1.10.3260.10">
    <property type="entry name" value="DNA ligase, ATP-dependent, N-terminal domain"/>
    <property type="match status" value="1"/>
</dbReference>
<evidence type="ECO:0000256" key="2">
    <source>
        <dbReference type="ARBA" id="ARBA00004123"/>
    </source>
</evidence>
<dbReference type="InterPro" id="IPR029710">
    <property type="entry name" value="LIG4"/>
</dbReference>
<evidence type="ECO:0000256" key="4">
    <source>
        <dbReference type="ARBA" id="ARBA00022598"/>
    </source>
</evidence>
<gene>
    <name evidence="21" type="ORF">B0A54_11493</name>
</gene>
<evidence type="ECO:0000256" key="3">
    <source>
        <dbReference type="ARBA" id="ARBA00007572"/>
    </source>
</evidence>
<dbReference type="FunFam" id="1.10.3260.10:FF:000008">
    <property type="entry name" value="DNA ligase 4"/>
    <property type="match status" value="1"/>
</dbReference>
<dbReference type="GO" id="GO:0071897">
    <property type="term" value="P:DNA biosynthetic process"/>
    <property type="evidence" value="ECO:0007669"/>
    <property type="project" value="InterPro"/>
</dbReference>
<keyword evidence="7 16" id="KW-0547">Nucleotide-binding</keyword>
<dbReference type="Pfam" id="PF04679">
    <property type="entry name" value="DNA_ligase_A_C"/>
    <property type="match status" value="1"/>
</dbReference>
<dbReference type="NCBIfam" id="TIGR00574">
    <property type="entry name" value="dnl1"/>
    <property type="match status" value="1"/>
</dbReference>
<dbReference type="AlphaFoldDB" id="A0A4U0URH4"/>
<protein>
    <recommendedName>
        <fullName evidence="16">DNA ligase</fullName>
        <ecNumber evidence="16">6.5.1.1</ecNumber>
    </recommendedName>
</protein>
<dbReference type="GO" id="GO:0006303">
    <property type="term" value="P:double-strand break repair via nonhomologous end joining"/>
    <property type="evidence" value="ECO:0007669"/>
    <property type="project" value="TreeGrafter"/>
</dbReference>
<dbReference type="SUPFAM" id="SSF117018">
    <property type="entry name" value="ATP-dependent DNA ligase DNA-binding domain"/>
    <property type="match status" value="1"/>
</dbReference>
<dbReference type="GO" id="GO:0006297">
    <property type="term" value="P:nucleotide-excision repair, DNA gap filling"/>
    <property type="evidence" value="ECO:0007669"/>
    <property type="project" value="TreeGrafter"/>
</dbReference>
<evidence type="ECO:0000256" key="18">
    <source>
        <dbReference type="SAM" id="MobiDB-lite"/>
    </source>
</evidence>
<dbReference type="InterPro" id="IPR000977">
    <property type="entry name" value="DNA_ligase_ATP-dep"/>
</dbReference>
<keyword evidence="6" id="KW-0677">Repeat</keyword>
<feature type="domain" description="ATP-dependent DNA ligase family profile" evidence="19">
    <location>
        <begin position="433"/>
        <end position="558"/>
    </location>
</feature>
<dbReference type="STRING" id="329885.A0A4U0URH4"/>
<dbReference type="Pfam" id="PF16589">
    <property type="entry name" value="BRCT_2"/>
    <property type="match status" value="1"/>
</dbReference>
<dbReference type="InterPro" id="IPR012340">
    <property type="entry name" value="NA-bd_OB-fold"/>
</dbReference>
<dbReference type="GO" id="GO:0005524">
    <property type="term" value="F:ATP binding"/>
    <property type="evidence" value="ECO:0007669"/>
    <property type="project" value="UniProtKB-KW"/>
</dbReference>
<keyword evidence="8 16" id="KW-0227">DNA damage</keyword>
<evidence type="ECO:0000256" key="7">
    <source>
        <dbReference type="ARBA" id="ARBA00022741"/>
    </source>
</evidence>
<evidence type="ECO:0000256" key="9">
    <source>
        <dbReference type="ARBA" id="ARBA00022840"/>
    </source>
</evidence>
<dbReference type="InterPro" id="IPR036599">
    <property type="entry name" value="DNA_ligase_N_sf"/>
</dbReference>
<accession>A0A4U0URH4</accession>
<keyword evidence="13" id="KW-0539">Nucleus</keyword>
<dbReference type="PROSITE" id="PS00697">
    <property type="entry name" value="DNA_LIGASE_A1"/>
    <property type="match status" value="1"/>
</dbReference>
<dbReference type="GO" id="GO:0032807">
    <property type="term" value="C:DNA ligase IV complex"/>
    <property type="evidence" value="ECO:0007669"/>
    <property type="project" value="TreeGrafter"/>
</dbReference>
<name>A0A4U0URH4_9PEZI</name>
<dbReference type="PROSITE" id="PS50172">
    <property type="entry name" value="BRCT"/>
    <property type="match status" value="2"/>
</dbReference>
<dbReference type="Pfam" id="PF01068">
    <property type="entry name" value="DNA_ligase_A_M"/>
    <property type="match status" value="1"/>
</dbReference>
<dbReference type="SUPFAM" id="SSF52113">
    <property type="entry name" value="BRCT domain"/>
    <property type="match status" value="2"/>
</dbReference>
<dbReference type="CDD" id="cd07968">
    <property type="entry name" value="OBF_DNA_ligase_IV"/>
    <property type="match status" value="1"/>
</dbReference>
<keyword evidence="10" id="KW-0460">Magnesium</keyword>
<dbReference type="Gene3D" id="2.40.50.140">
    <property type="entry name" value="Nucleic acid-binding proteins"/>
    <property type="match status" value="1"/>
</dbReference>
<evidence type="ECO:0000256" key="1">
    <source>
        <dbReference type="ARBA" id="ARBA00001946"/>
    </source>
</evidence>
<dbReference type="FunFam" id="2.40.50.140:FF:000234">
    <property type="entry name" value="DNA ligase"/>
    <property type="match status" value="1"/>
</dbReference>
<comment type="subcellular location">
    <subcellularLocation>
        <location evidence="2">Nucleus</location>
    </subcellularLocation>
</comment>